<feature type="compositionally biased region" description="Basic and acidic residues" evidence="18">
    <location>
        <begin position="74"/>
        <end position="83"/>
    </location>
</feature>
<evidence type="ECO:0000256" key="12">
    <source>
        <dbReference type="ARBA" id="ARBA00038511"/>
    </source>
</evidence>
<evidence type="ECO:0000256" key="14">
    <source>
        <dbReference type="ARBA" id="ARBA00049949"/>
    </source>
</evidence>
<evidence type="ECO:0000256" key="8">
    <source>
        <dbReference type="ARBA" id="ARBA00022840"/>
    </source>
</evidence>
<feature type="region of interest" description="Disordered" evidence="18">
    <location>
        <begin position="1"/>
        <end position="140"/>
    </location>
</feature>
<feature type="compositionally biased region" description="Acidic residues" evidence="18">
    <location>
        <begin position="199"/>
        <end position="209"/>
    </location>
</feature>
<keyword evidence="9" id="KW-0175">Coiled coil</keyword>
<dbReference type="Pfam" id="PF00271">
    <property type="entry name" value="Helicase_C"/>
    <property type="match status" value="1"/>
</dbReference>
<dbReference type="InterPro" id="IPR000629">
    <property type="entry name" value="RNA-helicase_DEAD-box_CS"/>
</dbReference>
<dbReference type="GO" id="GO:0005681">
    <property type="term" value="C:spliceosomal complex"/>
    <property type="evidence" value="ECO:0007669"/>
    <property type="project" value="UniProtKB-KW"/>
</dbReference>
<feature type="domain" description="Helicase ATP-binding" evidence="19">
    <location>
        <begin position="362"/>
        <end position="540"/>
    </location>
</feature>
<evidence type="ECO:0000256" key="2">
    <source>
        <dbReference type="ARBA" id="ARBA00012552"/>
    </source>
</evidence>
<feature type="compositionally biased region" description="Basic and acidic residues" evidence="18">
    <location>
        <begin position="117"/>
        <end position="140"/>
    </location>
</feature>
<dbReference type="GO" id="GO:0003676">
    <property type="term" value="F:nucleic acid binding"/>
    <property type="evidence" value="ECO:0007669"/>
    <property type="project" value="InterPro"/>
</dbReference>
<comment type="catalytic activity">
    <reaction evidence="13">
        <text>ATP + H2O = ADP + phosphate + H(+)</text>
        <dbReference type="Rhea" id="RHEA:13065"/>
        <dbReference type="ChEBI" id="CHEBI:15377"/>
        <dbReference type="ChEBI" id="CHEBI:15378"/>
        <dbReference type="ChEBI" id="CHEBI:30616"/>
        <dbReference type="ChEBI" id="CHEBI:43474"/>
        <dbReference type="ChEBI" id="CHEBI:456216"/>
        <dbReference type="EC" id="3.6.4.13"/>
    </reaction>
</comment>
<keyword evidence="5" id="KW-0547">Nucleotide-binding</keyword>
<dbReference type="InterPro" id="IPR001650">
    <property type="entry name" value="Helicase_C-like"/>
</dbReference>
<feature type="domain" description="Helicase C-terminal" evidence="20">
    <location>
        <begin position="551"/>
        <end position="712"/>
    </location>
</feature>
<keyword evidence="6" id="KW-0378">Hydrolase</keyword>
<dbReference type="PROSITE" id="PS51194">
    <property type="entry name" value="HELICASE_CTER"/>
    <property type="match status" value="1"/>
</dbReference>
<dbReference type="InterPro" id="IPR014014">
    <property type="entry name" value="RNA_helicase_DEAD_Q_motif"/>
</dbReference>
<comment type="function">
    <text evidence="14">Component of the 17S U2 SnRNP complex of the spliceosome, a large ribonucleoprotein complex that removes introns from transcribed pre-mRNAs. The 17S U2 SnRNP complex (1) directly participates in early spliceosome assembly and (2) mediates recognition of the intron branch site during pre-mRNA splicing by promoting the selection of the pre-mRNA branch-site adenosine, the nucleophile for the first step of splicing. Within the 17S U2 SnRNP complex, DDX46 plays essential roles during assembly of pre-spliceosome and proofreading of the branch site.</text>
</comment>
<evidence type="ECO:0000256" key="5">
    <source>
        <dbReference type="ARBA" id="ARBA00022741"/>
    </source>
</evidence>
<dbReference type="FunFam" id="3.40.50.300:FF:000584">
    <property type="entry name" value="probable ATP-dependent RNA helicase DDX46"/>
    <property type="match status" value="1"/>
</dbReference>
<feature type="compositionally biased region" description="Low complexity" evidence="18">
    <location>
        <begin position="35"/>
        <end position="44"/>
    </location>
</feature>
<feature type="compositionally biased region" description="Basic residues" evidence="18">
    <location>
        <begin position="64"/>
        <end position="73"/>
    </location>
</feature>
<dbReference type="Pfam" id="PF00270">
    <property type="entry name" value="DEAD"/>
    <property type="match status" value="1"/>
</dbReference>
<keyword evidence="8" id="KW-0067">ATP-binding</keyword>
<dbReference type="CDD" id="cd17953">
    <property type="entry name" value="DEADc_DDX46"/>
    <property type="match status" value="1"/>
</dbReference>
<evidence type="ECO:0000256" key="16">
    <source>
        <dbReference type="ARBA" id="ARBA00050042"/>
    </source>
</evidence>
<feature type="domain" description="DEAD-box RNA helicase Q" evidence="21">
    <location>
        <begin position="331"/>
        <end position="359"/>
    </location>
</feature>
<dbReference type="CDD" id="cd18787">
    <property type="entry name" value="SF2_C_DEAD"/>
    <property type="match status" value="1"/>
</dbReference>
<evidence type="ECO:0000256" key="15">
    <source>
        <dbReference type="ARBA" id="ARBA00050029"/>
    </source>
</evidence>
<evidence type="ECO:0000256" key="7">
    <source>
        <dbReference type="ARBA" id="ARBA00022806"/>
    </source>
</evidence>
<evidence type="ECO:0000256" key="13">
    <source>
        <dbReference type="ARBA" id="ARBA00047984"/>
    </source>
</evidence>
<keyword evidence="4" id="KW-0747">Spliceosome</keyword>
<dbReference type="Gene3D" id="3.40.50.300">
    <property type="entry name" value="P-loop containing nucleotide triphosphate hydrolases"/>
    <property type="match status" value="2"/>
</dbReference>
<evidence type="ECO:0000313" key="22">
    <source>
        <dbReference type="EMBL" id="CAD7392949.1"/>
    </source>
</evidence>
<dbReference type="InterPro" id="IPR056149">
    <property type="entry name" value="PRP5/DDX46/KHDC4_KH"/>
</dbReference>
<evidence type="ECO:0000256" key="4">
    <source>
        <dbReference type="ARBA" id="ARBA00022728"/>
    </source>
</evidence>
<evidence type="ECO:0000259" key="20">
    <source>
        <dbReference type="PROSITE" id="PS51194"/>
    </source>
</evidence>
<dbReference type="GO" id="GO:0010468">
    <property type="term" value="P:regulation of gene expression"/>
    <property type="evidence" value="ECO:0007669"/>
    <property type="project" value="UniProtKB-ARBA"/>
</dbReference>
<dbReference type="InterPro" id="IPR027417">
    <property type="entry name" value="P-loop_NTPase"/>
</dbReference>
<dbReference type="EMBL" id="OC316613">
    <property type="protein sequence ID" value="CAD7392949.1"/>
    <property type="molecule type" value="Genomic_DNA"/>
</dbReference>
<keyword evidence="3" id="KW-0507">mRNA processing</keyword>
<dbReference type="CDD" id="cd22473">
    <property type="entry name" value="KH-I_DDX46"/>
    <property type="match status" value="1"/>
</dbReference>
<comment type="similarity">
    <text evidence="12">Belongs to the DEAD box helicase family. DDX46/PRP5 subfamily.</text>
</comment>
<organism evidence="22">
    <name type="scientific">Timema cristinae</name>
    <name type="common">Walking stick</name>
    <dbReference type="NCBI Taxonomy" id="61476"/>
    <lineage>
        <taxon>Eukaryota</taxon>
        <taxon>Metazoa</taxon>
        <taxon>Ecdysozoa</taxon>
        <taxon>Arthropoda</taxon>
        <taxon>Hexapoda</taxon>
        <taxon>Insecta</taxon>
        <taxon>Pterygota</taxon>
        <taxon>Neoptera</taxon>
        <taxon>Polyneoptera</taxon>
        <taxon>Phasmatodea</taxon>
        <taxon>Timematodea</taxon>
        <taxon>Timematoidea</taxon>
        <taxon>Timematidae</taxon>
        <taxon>Timema</taxon>
    </lineage>
</organism>
<sequence>MVRSRSHHRKRSRSISPSPDHKRNRRTRSRDRYTPLRPRPALLKLKPRLRRSRSRDRLGLDRDRRRRSHSRDRKRGDSKEKRSCSSKSKFKRDRSRSNSKDRDKKDDKDEDCFDPSNLDKEEEQKRLESEMQKRRERIERWRAERKKKELEITKKEIKGSILLANLQLPMKKWTLEDDSDEEEEKQENKEKQDNKENKEEQEEEEEILEEVDPLDAFMQEVQEEVRKVNKIDGKKPDGKIGGAPVNTNSSGVVIVSGVAKKKADKKKGELIEQNQDGLEVDHTSVTYTPFRKNFYVEVPEIARMTAEEVDAYKEELEGIRVKGKGCPRPIKAWAQCGVSKKELESLKKQNYEKPTPIQAQAIPAIMTGRDLIGIAKTGSGKTLAFLLPMLRHIMDQPALEDMDGPIALIMTPTRELCMQIGKECRKLTKSLNLRAVCVYGGTGISEQIAELKRGAEVIVCTPGRMIDLLAANSGRVTNLKRVTYVVLDEADRMFDMGFEPQVMRIIDNVRPDRQTVMFSATFPRQMEALARRILNKPVEVQVGGRSVVCKEVEQHIVVLEEDQKFLKLLELLGHYQSQGSVIIFVDKQENADSLLKDLMKASYACMSLHGGIDQFDRDSTIVDFKSGKVKLLVATSVAARGLDVKQLILVVNYDCPNHYEDYVHRCGRTGRAGNKGYAYTFLTPEQERYSGEIIRALEQSLVPVPEPLRILWDRYRAKQAAEGKKVHTGGGFSGKGFKFDEAEAMMASEKKKFQKAALGLQDSDDEDLEHDIDQQIENMLAPKRIVKEIKAPIGGINPAAQDKLELARRLASKINMAKNLGAEAKGATQQAAEAILKGGGSQPLITAKTVAEQLAAKLNNKLNYQPKEEDEKAEEETVETFRKYEEELEINDFPQTARWRVTSKEALAQISEYSEAGITVRGTYYPQNKSPPEGERKLYLAIESTNELAVSKAKIEITRLIKEELLKLQSSAHHIMNKARYKVV</sequence>
<dbReference type="SMART" id="SM00487">
    <property type="entry name" value="DEXDc"/>
    <property type="match status" value="1"/>
</dbReference>
<dbReference type="PROSITE" id="PS00039">
    <property type="entry name" value="DEAD_ATP_HELICASE"/>
    <property type="match status" value="1"/>
</dbReference>
<feature type="compositionally biased region" description="Acidic residues" evidence="18">
    <location>
        <begin position="176"/>
        <end position="185"/>
    </location>
</feature>
<dbReference type="InterPro" id="IPR011545">
    <property type="entry name" value="DEAD/DEAH_box_helicase_dom"/>
</dbReference>
<evidence type="ECO:0000256" key="3">
    <source>
        <dbReference type="ARBA" id="ARBA00022664"/>
    </source>
</evidence>
<comment type="subcellular location">
    <subcellularLocation>
        <location evidence="1">Nucleus speckle</location>
    </subcellularLocation>
</comment>
<feature type="compositionally biased region" description="Basic and acidic residues" evidence="18">
    <location>
        <begin position="186"/>
        <end position="198"/>
    </location>
</feature>
<evidence type="ECO:0000259" key="21">
    <source>
        <dbReference type="PROSITE" id="PS51195"/>
    </source>
</evidence>
<evidence type="ECO:0000256" key="1">
    <source>
        <dbReference type="ARBA" id="ARBA00004324"/>
    </source>
</evidence>
<dbReference type="GO" id="GO:0000398">
    <property type="term" value="P:mRNA splicing, via spliceosome"/>
    <property type="evidence" value="ECO:0007669"/>
    <property type="project" value="UniProtKB-ARBA"/>
</dbReference>
<evidence type="ECO:0000259" key="19">
    <source>
        <dbReference type="PROSITE" id="PS51192"/>
    </source>
</evidence>
<name>A0A7R9GQK6_TIMCR</name>
<gene>
    <name evidence="22" type="ORF">TCEB3V08_LOCUS949</name>
</gene>
<dbReference type="InterPro" id="IPR014001">
    <property type="entry name" value="Helicase_ATP-bd"/>
</dbReference>
<dbReference type="GO" id="GO:0005524">
    <property type="term" value="F:ATP binding"/>
    <property type="evidence" value="ECO:0007669"/>
    <property type="project" value="UniProtKB-KW"/>
</dbReference>
<dbReference type="SUPFAM" id="SSF52540">
    <property type="entry name" value="P-loop containing nucleoside triphosphate hydrolases"/>
    <property type="match status" value="2"/>
</dbReference>
<feature type="short sequence motif" description="Q motif" evidence="17">
    <location>
        <begin position="331"/>
        <end position="359"/>
    </location>
</feature>
<feature type="region of interest" description="Disordered" evidence="18">
    <location>
        <begin position="153"/>
        <end position="209"/>
    </location>
</feature>
<protein>
    <recommendedName>
        <fullName evidence="15">Probable ATP-dependent RNA helicase DDX46</fullName>
        <ecNumber evidence="2">3.6.4.13</ecNumber>
    </recommendedName>
    <alternativeName>
        <fullName evidence="16">DEAD box protein 46</fullName>
    </alternativeName>
</protein>
<proteinExistence type="inferred from homology"/>
<dbReference type="PANTHER" id="PTHR47958">
    <property type="entry name" value="ATP-DEPENDENT RNA HELICASE DBP3"/>
    <property type="match status" value="1"/>
</dbReference>
<dbReference type="Pfam" id="PF23469">
    <property type="entry name" value="KH_12"/>
    <property type="match status" value="1"/>
</dbReference>
<dbReference type="AlphaFoldDB" id="A0A7R9GQK6"/>
<dbReference type="SMART" id="SM00490">
    <property type="entry name" value="HELICc"/>
    <property type="match status" value="1"/>
</dbReference>
<feature type="compositionally biased region" description="Basic residues" evidence="18">
    <location>
        <begin position="45"/>
        <end position="54"/>
    </location>
</feature>
<evidence type="ECO:0000256" key="17">
    <source>
        <dbReference type="PROSITE-ProRule" id="PRU00552"/>
    </source>
</evidence>
<keyword evidence="11" id="KW-0539">Nucleus</keyword>
<dbReference type="GO" id="GO:0003724">
    <property type="term" value="F:RNA helicase activity"/>
    <property type="evidence" value="ECO:0007669"/>
    <property type="project" value="UniProtKB-EC"/>
</dbReference>
<keyword evidence="10" id="KW-0508">mRNA splicing</keyword>
<evidence type="ECO:0000256" key="9">
    <source>
        <dbReference type="ARBA" id="ARBA00023054"/>
    </source>
</evidence>
<dbReference type="EC" id="3.6.4.13" evidence="2"/>
<keyword evidence="7" id="KW-0347">Helicase</keyword>
<feature type="compositionally biased region" description="Basic and acidic residues" evidence="18">
    <location>
        <begin position="95"/>
        <end position="107"/>
    </location>
</feature>
<dbReference type="FunFam" id="3.40.50.300:FF:000079">
    <property type="entry name" value="probable ATP-dependent RNA helicase DDX17"/>
    <property type="match status" value="1"/>
</dbReference>
<evidence type="ECO:0000256" key="6">
    <source>
        <dbReference type="ARBA" id="ARBA00022801"/>
    </source>
</evidence>
<dbReference type="GO" id="GO:0016607">
    <property type="term" value="C:nuclear speck"/>
    <property type="evidence" value="ECO:0007669"/>
    <property type="project" value="UniProtKB-SubCell"/>
</dbReference>
<dbReference type="PROSITE" id="PS51192">
    <property type="entry name" value="HELICASE_ATP_BIND_1"/>
    <property type="match status" value="1"/>
</dbReference>
<accession>A0A7R9GQK6</accession>
<dbReference type="GO" id="GO:0016787">
    <property type="term" value="F:hydrolase activity"/>
    <property type="evidence" value="ECO:0007669"/>
    <property type="project" value="UniProtKB-KW"/>
</dbReference>
<dbReference type="PROSITE" id="PS51195">
    <property type="entry name" value="Q_MOTIF"/>
    <property type="match status" value="1"/>
</dbReference>
<evidence type="ECO:0000256" key="10">
    <source>
        <dbReference type="ARBA" id="ARBA00023187"/>
    </source>
</evidence>
<evidence type="ECO:0000256" key="11">
    <source>
        <dbReference type="ARBA" id="ARBA00023242"/>
    </source>
</evidence>
<reference evidence="22" key="1">
    <citation type="submission" date="2020-11" db="EMBL/GenBank/DDBJ databases">
        <authorList>
            <person name="Tran Van P."/>
        </authorList>
    </citation>
    <scope>NUCLEOTIDE SEQUENCE</scope>
</reference>
<feature type="compositionally biased region" description="Basic residues" evidence="18">
    <location>
        <begin position="1"/>
        <end position="13"/>
    </location>
</feature>
<evidence type="ECO:0000256" key="18">
    <source>
        <dbReference type="SAM" id="MobiDB-lite"/>
    </source>
</evidence>